<dbReference type="InterPro" id="IPR014031">
    <property type="entry name" value="Ketoacyl_synth_C"/>
</dbReference>
<dbReference type="Gene3D" id="3.40.47.10">
    <property type="match status" value="2"/>
</dbReference>
<dbReference type="PANTHER" id="PTHR11712">
    <property type="entry name" value="POLYKETIDE SYNTHASE-RELATED"/>
    <property type="match status" value="1"/>
</dbReference>
<dbReference type="PROSITE" id="PS52004">
    <property type="entry name" value="KS3_2"/>
    <property type="match status" value="1"/>
</dbReference>
<feature type="region of interest" description="Disordered" evidence="4">
    <location>
        <begin position="175"/>
        <end position="203"/>
    </location>
</feature>
<feature type="region of interest" description="Disordered" evidence="4">
    <location>
        <begin position="108"/>
        <end position="133"/>
    </location>
</feature>
<gene>
    <name evidence="6" type="ORF">OHB29_39955</name>
</gene>
<dbReference type="InterPro" id="IPR020841">
    <property type="entry name" value="PKS_Beta-ketoAc_synthase_dom"/>
</dbReference>
<evidence type="ECO:0000256" key="2">
    <source>
        <dbReference type="ARBA" id="ARBA00022679"/>
    </source>
</evidence>
<evidence type="ECO:0000313" key="6">
    <source>
        <dbReference type="EMBL" id="WUG98663.1"/>
    </source>
</evidence>
<feature type="domain" description="Ketosynthase family 3 (KS3)" evidence="5">
    <location>
        <begin position="1"/>
        <end position="518"/>
    </location>
</feature>
<dbReference type="RefSeq" id="WP_328346718.1">
    <property type="nucleotide sequence ID" value="NZ_CP107906.1"/>
</dbReference>
<protein>
    <submittedName>
        <fullName evidence="6">Beta-ketoacyl-[acyl-carrier-protein] synthase family protein</fullName>
    </submittedName>
</protein>
<comment type="similarity">
    <text evidence="1 3">Belongs to the thiolase-like superfamily. Beta-ketoacyl-ACP synthases family.</text>
</comment>
<dbReference type="InterPro" id="IPR000794">
    <property type="entry name" value="Beta-ketoacyl_synthase"/>
</dbReference>
<evidence type="ECO:0000256" key="1">
    <source>
        <dbReference type="ARBA" id="ARBA00008467"/>
    </source>
</evidence>
<accession>A0ABZ1P3N5</accession>
<dbReference type="PANTHER" id="PTHR11712:SF336">
    <property type="entry name" value="3-OXOACYL-[ACYL-CARRIER-PROTEIN] SYNTHASE, MITOCHONDRIAL"/>
    <property type="match status" value="1"/>
</dbReference>
<evidence type="ECO:0000259" key="5">
    <source>
        <dbReference type="PROSITE" id="PS52004"/>
    </source>
</evidence>
<organism evidence="6 7">
    <name type="scientific">Streptomyces violaceus</name>
    <name type="common">Streptomyces venezuelae</name>
    <dbReference type="NCBI Taxonomy" id="1936"/>
    <lineage>
        <taxon>Bacteria</taxon>
        <taxon>Bacillati</taxon>
        <taxon>Actinomycetota</taxon>
        <taxon>Actinomycetes</taxon>
        <taxon>Kitasatosporales</taxon>
        <taxon>Streptomycetaceae</taxon>
        <taxon>Streptomyces</taxon>
    </lineage>
</organism>
<dbReference type="SUPFAM" id="SSF53901">
    <property type="entry name" value="Thiolase-like"/>
    <property type="match status" value="3"/>
</dbReference>
<dbReference type="Pfam" id="PF00109">
    <property type="entry name" value="ketoacyl-synt"/>
    <property type="match status" value="1"/>
</dbReference>
<dbReference type="Proteomes" id="UP001341259">
    <property type="component" value="Chromosome"/>
</dbReference>
<sequence>MRGDVTITGFGIRTAFGTGADALRRGVFAGIPAFRPTTRFDTGPYRTPMAAAAPDGPDAVEDWALRHALASCGAEALEMAGLGPGTEAAVLLGVAGDHTSVTRYWRSRPEEAASASARGPGTDAGRTAGRAGERTGGVVLNGVAGEGVARNAAVVSGRAAGEGAGRKADVVPHGVAGDGVARKSDMVPGEDAGRTGGVVPTGVAGEDVARNADVVLNGAGGEDTGRNAGVVLTGGPGAEPGGAAARFADAVPARLAESLAGHLGLTGPRLTFTNACVASAAAIIHACRLISSGRIDVAVCAGGYLVEEETFGKFDSGRALSRDGMVRPFSAERSGLLLGDGVAVVVLESAEHARWRGARPLASVPGWGAATDAHHIAQPHPEGAGLAQATRQALRLAGDPDGAALGYVNAHGTGTRYNDGAETRGLRAALAERAGSIPVSSTKSTTGHLLEAAGIVEFVITMLALTDGVLPPTAGFTRPDPECDLDYVPNRPRRADPRRALTINAAFGGANTALVLERP</sequence>
<dbReference type="SMART" id="SM00825">
    <property type="entry name" value="PKS_KS"/>
    <property type="match status" value="1"/>
</dbReference>
<feature type="compositionally biased region" description="Low complexity" evidence="4">
    <location>
        <begin position="112"/>
        <end position="130"/>
    </location>
</feature>
<name>A0ABZ1P3N5_STRVL</name>
<proteinExistence type="inferred from homology"/>
<evidence type="ECO:0000313" key="7">
    <source>
        <dbReference type="Proteomes" id="UP001341259"/>
    </source>
</evidence>
<keyword evidence="2 3" id="KW-0808">Transferase</keyword>
<dbReference type="InterPro" id="IPR016039">
    <property type="entry name" value="Thiolase-like"/>
</dbReference>
<dbReference type="InterPro" id="IPR014030">
    <property type="entry name" value="Ketoacyl_synth_N"/>
</dbReference>
<keyword evidence="7" id="KW-1185">Reference proteome</keyword>
<reference evidence="6 7" key="1">
    <citation type="submission" date="2022-10" db="EMBL/GenBank/DDBJ databases">
        <title>The complete genomes of actinobacterial strains from the NBC collection.</title>
        <authorList>
            <person name="Joergensen T.S."/>
            <person name="Alvarez Arevalo M."/>
            <person name="Sterndorff E.B."/>
            <person name="Faurdal D."/>
            <person name="Vuksanovic O."/>
            <person name="Mourched A.-S."/>
            <person name="Charusanti P."/>
            <person name="Shaw S."/>
            <person name="Blin K."/>
            <person name="Weber T."/>
        </authorList>
    </citation>
    <scope>NUCLEOTIDE SEQUENCE [LARGE SCALE GENOMIC DNA]</scope>
    <source>
        <strain evidence="6 7">NBC_00456</strain>
    </source>
</reference>
<evidence type="ECO:0000256" key="4">
    <source>
        <dbReference type="SAM" id="MobiDB-lite"/>
    </source>
</evidence>
<dbReference type="EMBL" id="CP107906">
    <property type="protein sequence ID" value="WUG98663.1"/>
    <property type="molecule type" value="Genomic_DNA"/>
</dbReference>
<dbReference type="Pfam" id="PF02801">
    <property type="entry name" value="Ketoacyl-synt_C"/>
    <property type="match status" value="1"/>
</dbReference>
<evidence type="ECO:0000256" key="3">
    <source>
        <dbReference type="RuleBase" id="RU003694"/>
    </source>
</evidence>